<protein>
    <submittedName>
        <fullName evidence="2">Uncharacterized protein</fullName>
    </submittedName>
</protein>
<keyword evidence="1" id="KW-0472">Membrane</keyword>
<evidence type="ECO:0000313" key="2">
    <source>
        <dbReference type="EMBL" id="PXF39962.1"/>
    </source>
</evidence>
<feature type="transmembrane region" description="Helical" evidence="1">
    <location>
        <begin position="56"/>
        <end position="79"/>
    </location>
</feature>
<comment type="caution">
    <text evidence="2">The sequence shown here is derived from an EMBL/GenBank/DDBJ whole genome shotgun (WGS) entry which is preliminary data.</text>
</comment>
<keyword evidence="1" id="KW-1133">Transmembrane helix</keyword>
<organism evidence="2 3">
    <name type="scientific">Gracilariopsis chorda</name>
    <dbReference type="NCBI Taxonomy" id="448386"/>
    <lineage>
        <taxon>Eukaryota</taxon>
        <taxon>Rhodophyta</taxon>
        <taxon>Florideophyceae</taxon>
        <taxon>Rhodymeniophycidae</taxon>
        <taxon>Gracilariales</taxon>
        <taxon>Gracilariaceae</taxon>
        <taxon>Gracilariopsis</taxon>
    </lineage>
</organism>
<proteinExistence type="predicted"/>
<keyword evidence="3" id="KW-1185">Reference proteome</keyword>
<keyword evidence="1" id="KW-0812">Transmembrane</keyword>
<evidence type="ECO:0000256" key="1">
    <source>
        <dbReference type="SAM" id="Phobius"/>
    </source>
</evidence>
<accession>A0A2V3ICZ9</accession>
<sequence length="358" mass="39990">MVVIGVKSQVVSLFITLATAVAELSFTTGVLLFISSREWSKLENGKSLSVRGHQRVVSQTLAACIAAFIIVEIIVGASIEDELRMTPFTEPCVQTGINTGQEFTSIEQPSRSYLAQTSCSKFKDFWLQIFLTNFSVTSTVVSCADEPVYELHIRDRSRRQIGQAKPYCGENEWGVTFCSFTSLETGTFSFTELLDEGEKSMNETKFIDVKLFFEPDSQDIISKRLLRVILHGESAMDLDAILSRVLLGSRLSTCTFFKARNATRVPVVLMCVLVSIWLCSILLFVCVACSSRKMLFDLNKSLDWSKVLLPPMGVNDKGIDDAMISTRSVDDTQVYFLQLLPKMVRRNQRLAGAVVFES</sequence>
<dbReference type="AlphaFoldDB" id="A0A2V3ICZ9"/>
<dbReference type="Proteomes" id="UP000247409">
    <property type="component" value="Unassembled WGS sequence"/>
</dbReference>
<reference evidence="2 3" key="1">
    <citation type="journal article" date="2018" name="Mol. Biol. Evol.">
        <title>Analysis of the draft genome of the red seaweed Gracilariopsis chorda provides insights into genome size evolution in Rhodophyta.</title>
        <authorList>
            <person name="Lee J."/>
            <person name="Yang E.C."/>
            <person name="Graf L."/>
            <person name="Yang J.H."/>
            <person name="Qiu H."/>
            <person name="Zel Zion U."/>
            <person name="Chan C.X."/>
            <person name="Stephens T.G."/>
            <person name="Weber A.P.M."/>
            <person name="Boo G.H."/>
            <person name="Boo S.M."/>
            <person name="Kim K.M."/>
            <person name="Shin Y."/>
            <person name="Jung M."/>
            <person name="Lee S.J."/>
            <person name="Yim H.S."/>
            <person name="Lee J.H."/>
            <person name="Bhattacharya D."/>
            <person name="Yoon H.S."/>
        </authorList>
    </citation>
    <scope>NUCLEOTIDE SEQUENCE [LARGE SCALE GENOMIC DNA]</scope>
    <source>
        <strain evidence="2 3">SKKU-2015</strain>
        <tissue evidence="2">Whole body</tissue>
    </source>
</reference>
<name>A0A2V3ICZ9_9FLOR</name>
<evidence type="ECO:0000313" key="3">
    <source>
        <dbReference type="Proteomes" id="UP000247409"/>
    </source>
</evidence>
<dbReference type="EMBL" id="NBIV01000392">
    <property type="protein sequence ID" value="PXF39962.1"/>
    <property type="molecule type" value="Genomic_DNA"/>
</dbReference>
<feature type="transmembrane region" description="Helical" evidence="1">
    <location>
        <begin position="12"/>
        <end position="35"/>
    </location>
</feature>
<gene>
    <name evidence="2" type="ORF">BWQ96_10334</name>
</gene>
<feature type="transmembrane region" description="Helical" evidence="1">
    <location>
        <begin position="267"/>
        <end position="290"/>
    </location>
</feature>